<feature type="region of interest" description="Disordered" evidence="1">
    <location>
        <begin position="2441"/>
        <end position="2464"/>
    </location>
</feature>
<feature type="domain" description="Fibronectin type-III" evidence="3">
    <location>
        <begin position="2146"/>
        <end position="2255"/>
    </location>
</feature>
<dbReference type="InterPro" id="IPR007253">
    <property type="entry name" value="Cell_wall-bd_2"/>
</dbReference>
<dbReference type="Gene3D" id="3.40.50.12090">
    <property type="match status" value="2"/>
</dbReference>
<keyword evidence="2" id="KW-0732">Signal</keyword>
<organism evidence="4 5">
    <name type="scientific">Oxobacter pfennigii</name>
    <dbReference type="NCBI Taxonomy" id="36849"/>
    <lineage>
        <taxon>Bacteria</taxon>
        <taxon>Bacillati</taxon>
        <taxon>Bacillota</taxon>
        <taxon>Clostridia</taxon>
        <taxon>Eubacteriales</taxon>
        <taxon>Clostridiaceae</taxon>
        <taxon>Oxobacter</taxon>
    </lineage>
</organism>
<evidence type="ECO:0000256" key="1">
    <source>
        <dbReference type="SAM" id="MobiDB-lite"/>
    </source>
</evidence>
<protein>
    <submittedName>
        <fullName evidence="4">N-acetylmuramoyl-L-alanine amidase LytC</fullName>
        <ecNumber evidence="4">3.5.1.28</ecNumber>
    </submittedName>
</protein>
<evidence type="ECO:0000259" key="3">
    <source>
        <dbReference type="PROSITE" id="PS50853"/>
    </source>
</evidence>
<sequence length="2945" mass="306104">MKLKLKKMLSMFLVLCLVMALVPASITTAMAAENDVCEIDGISYGTLGEALAARTAVTTPTTITLLDDIEYSVAIAVDGKDITFELNGHTLNVNAAGTALEVTNGANVALTGTGEFNVTGTAYGVKAADGATAVVTNATAEGGTGAYAEAGGEITVNGDAEGYAMGAYSNGADSTVFILGDAIATGIGNSGVKAAAGGSITIGKDVEGISYGTYAEGTGSVITVTGNVKASGASGTGAYAEDGGKITIDGTVTANNYIMVDNISKNQEDCEATSNNPGYLTYTGGTSTVWVKEIISRFITDIDIAAPPKLIYTEGETLDLSDLIVTLTYSDGSTMNVAYEDFVYMGITASPDHEAPLSAATHHNQPVAVTYGTYAAYTDNLTVTAASSGNICQVVGGSSYTSLAAALAEVPDNTPTTIILLEDIDHLIADNNGLVISEKELILDLNENTLNISNTLGPGLVIQNTSDVNVTGQGLLTIASKGPGLSVSQCAFTTSADTAVNICSDDDVGVSANGSTVMLNGNVTGDTAGIYADSDNTITVSGTVTSTTAGTFFNHAVWLQNTGNTVNVGNAVVSSGQGAGIFISQNGGGDVTVGSETAPGQVTGQSDGIWTQTVTEPSTVTVYGDVQGVLRGLFVTDDCDIKIYGDVSSTSPNADSYGVYGFYNSSNDTGGILVEGDVQGVNGIFVHGGQVEASVGGNVTASGSSIDDNTGAYASYAKLYISGSVTAAGCTGVCSFENSEITVDGTVSAANYVRIKYEDKAAGDNDTSSTNPGYLQYSSGDAFAWIKDNLPPTGAAVWSYRSPLPAPNIMENAIFINGKYMAVGYSGTLITSPDGITWQKVDVGTDTDRLTDIAYGNGKYVIAATAGDYVARIYTSEDGLSWNETAAVPHHWLYGVTYGDDGFVAVGKAGKILRSDDGENWDVITVNPMRFTLLSVVYADGKYVAAGMGSQSNYPKGGIMTSDDGETWTETHTHSAYTLWDITNGRGTFVAVGGASSGSYYICTSPDGVTWTQRSSFGSSYAQLLSVNYDSGIGRFIAVGSTNSGGSSGSNKAFITTSFDGISWTDRSDATKTGFRVVVIDANDSEYVAMGGAGDIYTSDDRGVSWDYRTYGTTKALRDVAWNGSGLFVAVGLGGAIQTSSDGVTWTIQTSGTNSDLNKVDYLNNQFIAVGKNGTILTSGNGTEWTARTSGTLRELKGISYDGSRYVVVGGDDSYIPDSPKPIIITSQVGTAWIPATHDSNIPFRTVAHGNGIFIALTEYGRVYKSEDGTSWSAIGYLGSIGTQYPMDMIYAGSKFIAVGGYGEIYLSTDNGASWTTIESDLVGYLRAVTYGGGNFVAAGENGNIIASADGGTTWLLQPSGLTPNPYFNLHDDAELYGVVAGGGSFVAVGYNGVTLQTESFSISNDADAHDVTIAKSRLIIGNILGSGSNYNEDNIVANMNLVTSWAQDTIISWCSSKPEYIAENGTVTRPSFGTGDRVVYLTATISKGSASDTKTFMVNVIAHPDPDIQIAEQAVAALTFNVVKGDNTAENNIRSHLNLITDGDNGTSVSWTSNKPQYIDATTGAVTRPTEGTSDQAVTLTATVTKGAVTRTRNFYLTVKVQLSPDAQAVADDSEALTFEAIRGSNTFSSSIMYNLNLITSGVNETTISWSSDNQCIDPATGMVIRPVGDSNEPVTLTATISKGSASTTKTFYLAVKSWYIGNVAAITINSQPDDLTYIAGEPLDLTGLAVTLTYNDDTSLNVGYDDFIYMGVDVSPEHGATLTVADHHGKPVVVTCNGQSADTENLTVTEISGDNACTIGTIGYATLDAALAAVDPGETATIRLLTDITYIGELVIDDKTIVFDLGNHDLTIDNSANAGSGTGLSVTGGHVSISPASTGSLFVTGWKLGVYVKGTGSTGSASAAVTGAAATGMGPISTGPGPSGSYGCYAEEGGNIVVNGNVIGNYGGVDADGRGVTGGEPVRSSVTVNGNVTTPLYDPDPDPRNSFGGTFAVSAGLYGSVTVNGSVRGYTGIYSSSNYSTIVVNGNVVGSRGIYCSNVGSSVQVTGNVTAERTGVQVGGGANVVIAGNVTAGQWGAMANNGIITIEGTLTAPGLQYARINNSTKGINDYITEGSYYRYGGVIGGTSHIVRVKGTVDYGPALTNPGYPTVQTNAVTDVTPTSATLSGNVISDGGEQVIWRGFIYGTSPDITTPSVLRARTLVVAEGGGAGPFIYVLTGLTPGTTYYVSAYGKSNQGSSTIGTTSDVSFTTPLSLTDEGKVAADKAALTFDVIKRSNTAGDNIVSDLNLITSGANETTISWASNSNYIAANGTVTRPAQGAIDETVTLTATISKGSFSDTKPFTLTVKAKTVLDVDGIAIKTQPADLTYTAGESLDLTGLVVTLTYNDQSTLDVGYEDFTYIDITANPPHGATLSVSAHNNRPVTITCNGKTTTTGNLTVTSSGNSGNQGNSGGGSTPPVRPANPIEEAISNAINENQEQVDITVTEDTSEVLLSEQALSDIRSNNISLNLQYSGLQLEVPSSSIPGTENEGDISINAAPISDTNVLDTLYVMAPDGRAVGIGYNVDINRIVNGNTEPITQLNDNITLTFNLSQEDVEGIDPASLRVYKLDEATGNLVELGGEYLPDQNAVRVSTNHLCKFIIMGNTANERLYGSDRYGTAAAISRKGWDKSDNIILASGEDYPDALTGVVLAGLYDAPVLLTGKDSLNNEALKEIERLKAKKIYIIGGPGAISENIELKLKVNYDVERIYGSDRYKTAIAAGSKGRQAKMTDTAILATGLDFPDAMAIAPFAAKEGTPILYTSKDSLNTDTEKALKDWKIKKVILTGGTGVISAAVENYVRSNLNIQVIRLGGSDRYLTSLEIAKYYGQIYDYEGIVIATGGLFADALAGGALAVRENCPVLLVRRDEISGDMLKYISSLKMKKYYILGGPGAVSDGIKKNIK</sequence>
<dbReference type="GO" id="GO:0008745">
    <property type="term" value="F:N-acetylmuramoyl-L-alanine amidase activity"/>
    <property type="evidence" value="ECO:0007669"/>
    <property type="project" value="UniProtKB-EC"/>
</dbReference>
<dbReference type="PROSITE" id="PS50853">
    <property type="entry name" value="FN3"/>
    <property type="match status" value="1"/>
</dbReference>
<dbReference type="PANTHER" id="PTHR30032:SF8">
    <property type="entry name" value="GERMINATION-SPECIFIC N-ACETYLMURAMOYL-L-ALANINE AMIDASE"/>
    <property type="match status" value="1"/>
</dbReference>
<dbReference type="PATRIC" id="fig|36849.3.peg.1972"/>
<proteinExistence type="predicted"/>
<gene>
    <name evidence="4" type="primary">lytC_7</name>
    <name evidence="4" type="ORF">OXPF_18720</name>
</gene>
<feature type="chain" id="PRO_5006153666" evidence="2">
    <location>
        <begin position="32"/>
        <end position="2945"/>
    </location>
</feature>
<accession>A0A0P8X1U7</accession>
<reference evidence="4 5" key="1">
    <citation type="submission" date="2015-09" db="EMBL/GenBank/DDBJ databases">
        <title>Genome sequence of Oxobacter pfennigii DSM 3222.</title>
        <authorList>
            <person name="Poehlein A."/>
            <person name="Bengelsdorf F.R."/>
            <person name="Schiel-Bengelsdorf B."/>
            <person name="Duerre P."/>
            <person name="Daniel R."/>
        </authorList>
    </citation>
    <scope>NUCLEOTIDE SEQUENCE [LARGE SCALE GENOMIC DNA]</scope>
    <source>
        <strain evidence="4 5">DSM 3222</strain>
    </source>
</reference>
<dbReference type="Pfam" id="PF20578">
    <property type="entry name" value="aBig_2"/>
    <property type="match status" value="4"/>
</dbReference>
<dbReference type="Gene3D" id="2.60.40.3630">
    <property type="match status" value="3"/>
</dbReference>
<evidence type="ECO:0000313" key="4">
    <source>
        <dbReference type="EMBL" id="KPU44786.1"/>
    </source>
</evidence>
<dbReference type="SUPFAM" id="SSF110296">
    <property type="entry name" value="Oligoxyloglucan reducing end-specific cellobiohydrolase"/>
    <property type="match status" value="2"/>
</dbReference>
<dbReference type="RefSeq" id="WP_054874912.1">
    <property type="nucleotide sequence ID" value="NZ_LKET01000029.1"/>
</dbReference>
<dbReference type="Pfam" id="PF04122">
    <property type="entry name" value="CW_binding_2"/>
    <property type="match status" value="3"/>
</dbReference>
<keyword evidence="5" id="KW-1185">Reference proteome</keyword>
<dbReference type="InterPro" id="IPR051922">
    <property type="entry name" value="Bact_Sporulation_Assoc"/>
</dbReference>
<evidence type="ECO:0000313" key="5">
    <source>
        <dbReference type="Proteomes" id="UP000050326"/>
    </source>
</evidence>
<dbReference type="InterPro" id="IPR015943">
    <property type="entry name" value="WD40/YVTN_repeat-like_dom_sf"/>
</dbReference>
<evidence type="ECO:0000256" key="2">
    <source>
        <dbReference type="SAM" id="SignalP"/>
    </source>
</evidence>
<dbReference type="Gene3D" id="2.130.10.10">
    <property type="entry name" value="YVTN repeat-like/Quinoprotein amine dehydrogenase"/>
    <property type="match status" value="1"/>
</dbReference>
<feature type="region of interest" description="Disordered" evidence="1">
    <location>
        <begin position="1962"/>
        <end position="1985"/>
    </location>
</feature>
<feature type="compositionally biased region" description="Polar residues" evidence="1">
    <location>
        <begin position="1966"/>
        <end position="1976"/>
    </location>
</feature>
<dbReference type="PANTHER" id="PTHR30032">
    <property type="entry name" value="N-ACETYLMURAMOYL-L-ALANINE AMIDASE-RELATED"/>
    <property type="match status" value="1"/>
</dbReference>
<feature type="compositionally biased region" description="Low complexity" evidence="1">
    <location>
        <begin position="2441"/>
        <end position="2450"/>
    </location>
</feature>
<dbReference type="OrthoDB" id="1927963at2"/>
<keyword evidence="4" id="KW-0378">Hydrolase</keyword>
<dbReference type="EMBL" id="LKET01000029">
    <property type="protein sequence ID" value="KPU44786.1"/>
    <property type="molecule type" value="Genomic_DNA"/>
</dbReference>
<name>A0A0P8X1U7_9CLOT</name>
<dbReference type="STRING" id="36849.OXPF_18720"/>
<dbReference type="InterPro" id="IPR003961">
    <property type="entry name" value="FN3_dom"/>
</dbReference>
<comment type="caution">
    <text evidence="4">The sequence shown here is derived from an EMBL/GenBank/DDBJ whole genome shotgun (WGS) entry which is preliminary data.</text>
</comment>
<feature type="signal peptide" evidence="2">
    <location>
        <begin position="1"/>
        <end position="31"/>
    </location>
</feature>
<dbReference type="Proteomes" id="UP000050326">
    <property type="component" value="Unassembled WGS sequence"/>
</dbReference>
<dbReference type="EC" id="3.5.1.28" evidence="4"/>
<dbReference type="InterPro" id="IPR046780">
    <property type="entry name" value="aBig_2"/>
</dbReference>